<dbReference type="AlphaFoldDB" id="D3PWU0"/>
<evidence type="ECO:0000313" key="3">
    <source>
        <dbReference type="Proteomes" id="UP000000844"/>
    </source>
</evidence>
<sequence>MGAAQPRPGIDAVAVGQSFSDPLVDRQCVGLASTAVQRHHREVVAAFAQRMGVHEAEQFGQRLTMPSTVQFGGQSRLQRRQPTLHPLGTDPLGGATTDAAQRRAGEPGFRVPQQLDRPVRVSPAAGTAHGVLELGHVHDGVAGKPQRVAAAPQQHLASGPGAVELAAQRRDVGAQRVLGAGRGIVPPHPVDEFVDAEHPAVAEQQRRQHRARPGSAQPQFAVTAPGADRAEHVDAQRLWCGHETLRSRIGFRVNAIQGVRDRLTPGLTNR</sequence>
<evidence type="ECO:0000256" key="1">
    <source>
        <dbReference type="SAM" id="MobiDB-lite"/>
    </source>
</evidence>
<proteinExistence type="predicted"/>
<feature type="region of interest" description="Disordered" evidence="1">
    <location>
        <begin position="71"/>
        <end position="107"/>
    </location>
</feature>
<dbReference type="KEGG" id="sna:Snas_5533"/>
<protein>
    <submittedName>
        <fullName evidence="2">Uncharacterized protein</fullName>
    </submittedName>
</protein>
<accession>D3PWU0</accession>
<name>D3PWU0_STANL</name>
<organism evidence="2 3">
    <name type="scientific">Stackebrandtia nassauensis (strain DSM 44728 / CIP 108903 / NRRL B-16338 / NBRC 102104 / LLR-40K-21)</name>
    <dbReference type="NCBI Taxonomy" id="446470"/>
    <lineage>
        <taxon>Bacteria</taxon>
        <taxon>Bacillati</taxon>
        <taxon>Actinomycetota</taxon>
        <taxon>Actinomycetes</taxon>
        <taxon>Glycomycetales</taxon>
        <taxon>Glycomycetaceae</taxon>
        <taxon>Stackebrandtia</taxon>
    </lineage>
</organism>
<keyword evidence="3" id="KW-1185">Reference proteome</keyword>
<dbReference type="HOGENOM" id="CLU_1030200_0_0_11"/>
<dbReference type="Proteomes" id="UP000000844">
    <property type="component" value="Chromosome"/>
</dbReference>
<dbReference type="EMBL" id="CP001778">
    <property type="protein sequence ID" value="ADD45164.1"/>
    <property type="molecule type" value="Genomic_DNA"/>
</dbReference>
<evidence type="ECO:0000313" key="2">
    <source>
        <dbReference type="EMBL" id="ADD45164.1"/>
    </source>
</evidence>
<reference evidence="2 3" key="1">
    <citation type="journal article" date="2009" name="Stand. Genomic Sci.">
        <title>Complete genome sequence of Stackebrandtia nassauensis type strain (LLR-40K-21).</title>
        <authorList>
            <person name="Munk C."/>
            <person name="Lapidus A."/>
            <person name="Copeland A."/>
            <person name="Jando M."/>
            <person name="Mayilraj S."/>
            <person name="Glavina Del Rio T."/>
            <person name="Nolan M."/>
            <person name="Chen F."/>
            <person name="Lucas S."/>
            <person name="Tice H."/>
            <person name="Cheng J.F."/>
            <person name="Han C."/>
            <person name="Detter J.C."/>
            <person name="Bruce D."/>
            <person name="Goodwin L."/>
            <person name="Chain P."/>
            <person name="Pitluck S."/>
            <person name="Goker M."/>
            <person name="Ovchinikova G."/>
            <person name="Pati A."/>
            <person name="Ivanova N."/>
            <person name="Mavromatis K."/>
            <person name="Chen A."/>
            <person name="Palaniappan K."/>
            <person name="Land M."/>
            <person name="Hauser L."/>
            <person name="Chang Y.J."/>
            <person name="Jeffries C.D."/>
            <person name="Bristow J."/>
            <person name="Eisen J.A."/>
            <person name="Markowitz V."/>
            <person name="Hugenholtz P."/>
            <person name="Kyrpides N.C."/>
            <person name="Klenk H.P."/>
        </authorList>
    </citation>
    <scope>NUCLEOTIDE SEQUENCE [LARGE SCALE GENOMIC DNA]</scope>
    <source>
        <strain evidence="3">DSM 44728 / CIP 108903 / NRRL B-16338 / NBRC 102104 / LLR-40K-21</strain>
    </source>
</reference>
<gene>
    <name evidence="2" type="ordered locus">Snas_5533</name>
</gene>